<keyword evidence="3" id="KW-1185">Reference proteome</keyword>
<evidence type="ECO:0000313" key="2">
    <source>
        <dbReference type="EMBL" id="ETN38328.1"/>
    </source>
</evidence>
<gene>
    <name evidence="2" type="ORF">HMPREF1541_06363</name>
</gene>
<dbReference type="VEuPathDB" id="FungiDB:HMPREF1541_06363"/>
<reference evidence="2 3" key="1">
    <citation type="submission" date="2013-03" db="EMBL/GenBank/DDBJ databases">
        <title>The Genome Sequence of Phialophora europaea CBS 101466.</title>
        <authorList>
            <consortium name="The Broad Institute Genomics Platform"/>
            <person name="Cuomo C."/>
            <person name="de Hoog S."/>
            <person name="Gorbushina A."/>
            <person name="Walker B."/>
            <person name="Young S.K."/>
            <person name="Zeng Q."/>
            <person name="Gargeya S."/>
            <person name="Fitzgerald M."/>
            <person name="Haas B."/>
            <person name="Abouelleil A."/>
            <person name="Allen A.W."/>
            <person name="Alvarado L."/>
            <person name="Arachchi H.M."/>
            <person name="Berlin A.M."/>
            <person name="Chapman S.B."/>
            <person name="Gainer-Dewar J."/>
            <person name="Goldberg J."/>
            <person name="Griggs A."/>
            <person name="Gujja S."/>
            <person name="Hansen M."/>
            <person name="Howarth C."/>
            <person name="Imamovic A."/>
            <person name="Ireland A."/>
            <person name="Larimer J."/>
            <person name="McCowan C."/>
            <person name="Murphy C."/>
            <person name="Pearson M."/>
            <person name="Poon T.W."/>
            <person name="Priest M."/>
            <person name="Roberts A."/>
            <person name="Saif S."/>
            <person name="Shea T."/>
            <person name="Sisk P."/>
            <person name="Sykes S."/>
            <person name="Wortman J."/>
            <person name="Nusbaum C."/>
            <person name="Birren B."/>
        </authorList>
    </citation>
    <scope>NUCLEOTIDE SEQUENCE [LARGE SCALE GENOMIC DNA]</scope>
    <source>
        <strain evidence="2 3">CBS 101466</strain>
    </source>
</reference>
<proteinExistence type="predicted"/>
<protein>
    <submittedName>
        <fullName evidence="2">Uncharacterized protein</fullName>
    </submittedName>
</protein>
<dbReference type="RefSeq" id="XP_008718917.1">
    <property type="nucleotide sequence ID" value="XM_008720695.1"/>
</dbReference>
<sequence>MPSTRKEMSRQFERHELVKREMDWTRATDQAKAPLQGTTTCYRQLGSQ</sequence>
<dbReference type="Proteomes" id="UP000030752">
    <property type="component" value="Unassembled WGS sequence"/>
</dbReference>
<dbReference type="GeneID" id="19973702"/>
<feature type="compositionally biased region" description="Polar residues" evidence="1">
    <location>
        <begin position="36"/>
        <end position="48"/>
    </location>
</feature>
<organism evidence="2 3">
    <name type="scientific">Cyphellophora europaea (strain CBS 101466)</name>
    <name type="common">Phialophora europaea</name>
    <dbReference type="NCBI Taxonomy" id="1220924"/>
    <lineage>
        <taxon>Eukaryota</taxon>
        <taxon>Fungi</taxon>
        <taxon>Dikarya</taxon>
        <taxon>Ascomycota</taxon>
        <taxon>Pezizomycotina</taxon>
        <taxon>Eurotiomycetes</taxon>
        <taxon>Chaetothyriomycetidae</taxon>
        <taxon>Chaetothyriales</taxon>
        <taxon>Cyphellophoraceae</taxon>
        <taxon>Cyphellophora</taxon>
    </lineage>
</organism>
<dbReference type="HOGENOM" id="CLU_3159968_0_0_1"/>
<dbReference type="EMBL" id="KB822722">
    <property type="protein sequence ID" value="ETN38328.1"/>
    <property type="molecule type" value="Genomic_DNA"/>
</dbReference>
<dbReference type="AlphaFoldDB" id="W2RRH9"/>
<evidence type="ECO:0000256" key="1">
    <source>
        <dbReference type="SAM" id="MobiDB-lite"/>
    </source>
</evidence>
<evidence type="ECO:0000313" key="3">
    <source>
        <dbReference type="Proteomes" id="UP000030752"/>
    </source>
</evidence>
<feature type="region of interest" description="Disordered" evidence="1">
    <location>
        <begin position="27"/>
        <end position="48"/>
    </location>
</feature>
<accession>W2RRH9</accession>
<name>W2RRH9_CYPE1</name>
<dbReference type="InParanoid" id="W2RRH9"/>